<dbReference type="AlphaFoldDB" id="A0A7C9VZZ3"/>
<feature type="transmembrane region" description="Helical" evidence="7">
    <location>
        <begin position="368"/>
        <end position="387"/>
    </location>
</feature>
<keyword evidence="3" id="KW-1003">Cell membrane</keyword>
<comment type="caution">
    <text evidence="9">The sequence shown here is derived from an EMBL/GenBank/DDBJ whole genome shotgun (WGS) entry which is preliminary data.</text>
</comment>
<gene>
    <name evidence="9" type="ORF">G7043_29890</name>
</gene>
<feature type="transmembrane region" description="Helical" evidence="7">
    <location>
        <begin position="17"/>
        <end position="41"/>
    </location>
</feature>
<keyword evidence="10" id="KW-1185">Reference proteome</keyword>
<dbReference type="PRINTS" id="PR01036">
    <property type="entry name" value="TCRTETB"/>
</dbReference>
<dbReference type="Pfam" id="PF07690">
    <property type="entry name" value="MFS_1"/>
    <property type="match status" value="1"/>
</dbReference>
<accession>A0A7C9VZZ3</accession>
<keyword evidence="4 7" id="KW-0812">Transmembrane</keyword>
<evidence type="ECO:0000256" key="3">
    <source>
        <dbReference type="ARBA" id="ARBA00022475"/>
    </source>
</evidence>
<name>A0A7C9VZZ3_9PSEU</name>
<dbReference type="InterPro" id="IPR011701">
    <property type="entry name" value="MFS"/>
</dbReference>
<dbReference type="InterPro" id="IPR020846">
    <property type="entry name" value="MFS_dom"/>
</dbReference>
<dbReference type="GO" id="GO:0022857">
    <property type="term" value="F:transmembrane transporter activity"/>
    <property type="evidence" value="ECO:0007669"/>
    <property type="project" value="InterPro"/>
</dbReference>
<keyword evidence="2" id="KW-0813">Transport</keyword>
<evidence type="ECO:0000256" key="1">
    <source>
        <dbReference type="ARBA" id="ARBA00004651"/>
    </source>
</evidence>
<feature type="transmembrane region" description="Helical" evidence="7">
    <location>
        <begin position="208"/>
        <end position="227"/>
    </location>
</feature>
<protein>
    <submittedName>
        <fullName evidence="9">MFS transporter</fullName>
    </submittedName>
</protein>
<evidence type="ECO:0000256" key="4">
    <source>
        <dbReference type="ARBA" id="ARBA00022692"/>
    </source>
</evidence>
<feature type="transmembrane region" description="Helical" evidence="7">
    <location>
        <begin position="336"/>
        <end position="356"/>
    </location>
</feature>
<evidence type="ECO:0000313" key="10">
    <source>
        <dbReference type="Proteomes" id="UP000481360"/>
    </source>
</evidence>
<dbReference type="Gene3D" id="1.20.1250.20">
    <property type="entry name" value="MFS general substrate transporter like domains"/>
    <property type="match status" value="1"/>
</dbReference>
<feature type="transmembrane region" description="Helical" evidence="7">
    <location>
        <begin position="170"/>
        <end position="188"/>
    </location>
</feature>
<feature type="transmembrane region" description="Helical" evidence="7">
    <location>
        <begin position="53"/>
        <end position="71"/>
    </location>
</feature>
<sequence length="469" mass="47785">MTNEIDAQRQATGSRTLLTVLCLAQFMLILDVTVVAVAIPSMQSALHVAPSDIQWVTTAYGITFGGFLVSSGRMADLFGPKRILLWGLLVFTVASAICGAAQEPVTLFVARGLQGVGAAMVSPAALALLTTNFAEGDARNKALGIWGAVASIGGIAGNLVGGVLTDLATWRLIFLVNIPIGLVVLLLIMRKVPADVPRARQRLDLPGAVLLTAAVVSVVTAVSQAAVRGFDPVVGVFAVAGVVLLVAFVLVELKTAEPVLKLSMFRNPNVRYGNITSVVAAGASAGALFFCTLYVQQIIGLTPLQTGLGFIPVLGAIVVISTKAGALVGKFGVRKLIVAAALIVAAGLLLLSFVPVDGSFFVDVLPGLMLVGIGSGLSLAPAMIVSTTGVANEDQGLASGLLSTAQQVGSALGVAALNTVAVAVALGAHGTAQEAATRGYQVGFLTAILAPVIMILCVLVIPKPQPATS</sequence>
<dbReference type="InterPro" id="IPR036259">
    <property type="entry name" value="MFS_trans_sf"/>
</dbReference>
<feature type="transmembrane region" description="Helical" evidence="7">
    <location>
        <begin position="83"/>
        <end position="102"/>
    </location>
</feature>
<evidence type="ECO:0000256" key="2">
    <source>
        <dbReference type="ARBA" id="ARBA00022448"/>
    </source>
</evidence>
<dbReference type="Gene3D" id="1.20.1720.10">
    <property type="entry name" value="Multidrug resistance protein D"/>
    <property type="match status" value="1"/>
</dbReference>
<evidence type="ECO:0000256" key="6">
    <source>
        <dbReference type="ARBA" id="ARBA00023136"/>
    </source>
</evidence>
<reference evidence="9 10" key="1">
    <citation type="submission" date="2020-03" db="EMBL/GenBank/DDBJ databases">
        <title>Isolation and identification of active actinomycetes.</title>
        <authorList>
            <person name="Sun X."/>
        </authorList>
    </citation>
    <scope>NUCLEOTIDE SEQUENCE [LARGE SCALE GENOMIC DNA]</scope>
    <source>
        <strain evidence="9 10">NEAU-D13</strain>
    </source>
</reference>
<evidence type="ECO:0000259" key="8">
    <source>
        <dbReference type="PROSITE" id="PS50850"/>
    </source>
</evidence>
<dbReference type="SUPFAM" id="SSF103473">
    <property type="entry name" value="MFS general substrate transporter"/>
    <property type="match status" value="1"/>
</dbReference>
<organism evidence="9 10">
    <name type="scientific">Lentzea alba</name>
    <dbReference type="NCBI Taxonomy" id="2714351"/>
    <lineage>
        <taxon>Bacteria</taxon>
        <taxon>Bacillati</taxon>
        <taxon>Actinomycetota</taxon>
        <taxon>Actinomycetes</taxon>
        <taxon>Pseudonocardiales</taxon>
        <taxon>Pseudonocardiaceae</taxon>
        <taxon>Lentzea</taxon>
    </lineage>
</organism>
<keyword evidence="5 7" id="KW-1133">Transmembrane helix</keyword>
<comment type="subcellular location">
    <subcellularLocation>
        <location evidence="1">Cell membrane</location>
        <topology evidence="1">Multi-pass membrane protein</topology>
    </subcellularLocation>
</comment>
<feature type="transmembrane region" description="Helical" evidence="7">
    <location>
        <begin position="307"/>
        <end position="329"/>
    </location>
</feature>
<dbReference type="RefSeq" id="WP_166051260.1">
    <property type="nucleotide sequence ID" value="NZ_JAAMPJ010000009.1"/>
</dbReference>
<dbReference type="EMBL" id="JAAMPJ010000009">
    <property type="protein sequence ID" value="NGY63138.1"/>
    <property type="molecule type" value="Genomic_DNA"/>
</dbReference>
<feature type="transmembrane region" description="Helical" evidence="7">
    <location>
        <begin position="108"/>
        <end position="131"/>
    </location>
</feature>
<dbReference type="PANTHER" id="PTHR42718">
    <property type="entry name" value="MAJOR FACILITATOR SUPERFAMILY MULTIDRUG TRANSPORTER MFSC"/>
    <property type="match status" value="1"/>
</dbReference>
<dbReference type="CDD" id="cd17321">
    <property type="entry name" value="MFS_MMR_MDR_like"/>
    <property type="match status" value="1"/>
</dbReference>
<evidence type="ECO:0000313" key="9">
    <source>
        <dbReference type="EMBL" id="NGY63138.1"/>
    </source>
</evidence>
<dbReference type="Proteomes" id="UP000481360">
    <property type="component" value="Unassembled WGS sequence"/>
</dbReference>
<evidence type="ECO:0000256" key="7">
    <source>
        <dbReference type="SAM" id="Phobius"/>
    </source>
</evidence>
<feature type="transmembrane region" description="Helical" evidence="7">
    <location>
        <begin position="408"/>
        <end position="428"/>
    </location>
</feature>
<keyword evidence="6 7" id="KW-0472">Membrane</keyword>
<feature type="transmembrane region" description="Helical" evidence="7">
    <location>
        <begin position="233"/>
        <end position="251"/>
    </location>
</feature>
<dbReference type="NCBIfam" id="TIGR00711">
    <property type="entry name" value="efflux_EmrB"/>
    <property type="match status" value="1"/>
</dbReference>
<feature type="transmembrane region" description="Helical" evidence="7">
    <location>
        <begin position="440"/>
        <end position="461"/>
    </location>
</feature>
<feature type="transmembrane region" description="Helical" evidence="7">
    <location>
        <begin position="272"/>
        <end position="295"/>
    </location>
</feature>
<feature type="domain" description="Major facilitator superfamily (MFS) profile" evidence="8">
    <location>
        <begin position="17"/>
        <end position="465"/>
    </location>
</feature>
<dbReference type="PANTHER" id="PTHR42718:SF46">
    <property type="entry name" value="BLR6921 PROTEIN"/>
    <property type="match status" value="1"/>
</dbReference>
<dbReference type="InterPro" id="IPR004638">
    <property type="entry name" value="EmrB-like"/>
</dbReference>
<dbReference type="PROSITE" id="PS50850">
    <property type="entry name" value="MFS"/>
    <property type="match status" value="1"/>
</dbReference>
<proteinExistence type="predicted"/>
<feature type="transmembrane region" description="Helical" evidence="7">
    <location>
        <begin position="143"/>
        <end position="164"/>
    </location>
</feature>
<evidence type="ECO:0000256" key="5">
    <source>
        <dbReference type="ARBA" id="ARBA00022989"/>
    </source>
</evidence>
<dbReference type="GO" id="GO:0005886">
    <property type="term" value="C:plasma membrane"/>
    <property type="evidence" value="ECO:0007669"/>
    <property type="project" value="UniProtKB-SubCell"/>
</dbReference>